<keyword evidence="10" id="KW-0946">Virion</keyword>
<reference evidence="21" key="1">
    <citation type="submission" date="2017-12" db="EMBL/GenBank/DDBJ databases">
        <title>Identification of novel polyomaviruses in members of multiple mammalian orders.</title>
        <authorList>
            <person name="Ehlers B."/>
            <person name="Walter C."/>
            <person name="Liebmann S."/>
            <person name="Richter D."/>
            <person name="Ulrich R.G."/>
            <person name="Leendertz F.H."/>
            <person name="Calvignac-Spencer S."/>
        </authorList>
    </citation>
    <scope>NUCLEOTIDE SEQUENCE [LARGE SCALE GENOMIC DNA]</scope>
    <source>
        <strain evidence="21">3327 ID3a</strain>
    </source>
</reference>
<keyword evidence="16" id="KW-0449">Lipoprotein</keyword>
<dbReference type="GO" id="GO:0042025">
    <property type="term" value="C:host cell nucleus"/>
    <property type="evidence" value="ECO:0007669"/>
    <property type="project" value="UniProtKB-SubCell"/>
</dbReference>
<comment type="subcellular location">
    <subcellularLocation>
        <location evidence="3">Host endoplasmic reticulum membrane</location>
    </subcellularLocation>
    <subcellularLocation>
        <location evidence="1">Host nucleus</location>
    </subcellularLocation>
    <subcellularLocation>
        <location evidence="2">Virion</location>
    </subcellularLocation>
</comment>
<evidence type="ECO:0000256" key="6">
    <source>
        <dbReference type="ARBA" id="ARBA00022524"/>
    </source>
</evidence>
<evidence type="ECO:0000256" key="5">
    <source>
        <dbReference type="ARBA" id="ARBA00022269"/>
    </source>
</evidence>
<dbReference type="GO" id="GO:0019028">
    <property type="term" value="C:viral capsid"/>
    <property type="evidence" value="ECO:0007669"/>
    <property type="project" value="UniProtKB-KW"/>
</dbReference>
<gene>
    <name evidence="21" type="primary">VP2</name>
</gene>
<dbReference type="RefSeq" id="YP_009553603.1">
    <property type="nucleotide sequence ID" value="NC_040821.1"/>
</dbReference>
<dbReference type="InterPro" id="IPR001070">
    <property type="entry name" value="Polyoma_coat_VP2"/>
</dbReference>
<dbReference type="Pfam" id="PF00761">
    <property type="entry name" value="Polyoma_coat2"/>
    <property type="match status" value="1"/>
</dbReference>
<evidence type="ECO:0000256" key="4">
    <source>
        <dbReference type="ARBA" id="ARBA00006444"/>
    </source>
</evidence>
<proteinExistence type="inferred from homology"/>
<keyword evidence="13" id="KW-0238">DNA-binding</keyword>
<keyword evidence="8" id="KW-1048">Host nucleus</keyword>
<evidence type="ECO:0000256" key="3">
    <source>
        <dbReference type="ARBA" id="ARBA00004625"/>
    </source>
</evidence>
<evidence type="ECO:0000256" key="10">
    <source>
        <dbReference type="ARBA" id="ARBA00022844"/>
    </source>
</evidence>
<evidence type="ECO:0000256" key="8">
    <source>
        <dbReference type="ARBA" id="ARBA00022562"/>
    </source>
</evidence>
<keyword evidence="6" id="KW-1163">Viral penetration into host nucleus</keyword>
<evidence type="ECO:0000313" key="21">
    <source>
        <dbReference type="EMBL" id="AWD33759.1"/>
    </source>
</evidence>
<evidence type="ECO:0000256" key="7">
    <source>
        <dbReference type="ARBA" id="ARBA00022561"/>
    </source>
</evidence>
<dbReference type="OrthoDB" id="6378at10239"/>
<keyword evidence="14" id="KW-0472">Membrane</keyword>
<accession>A0A2S1CJL3</accession>
<keyword evidence="7" id="KW-0167">Capsid protein</keyword>
<dbReference type="GeneID" id="41702055"/>
<evidence type="ECO:0000256" key="16">
    <source>
        <dbReference type="ARBA" id="ARBA00023288"/>
    </source>
</evidence>
<feature type="region of interest" description="Disordered" evidence="20">
    <location>
        <begin position="285"/>
        <end position="318"/>
    </location>
</feature>
<feature type="compositionally biased region" description="Basic residues" evidence="20">
    <location>
        <begin position="304"/>
        <end position="318"/>
    </location>
</feature>
<dbReference type="GO" id="GO:0043657">
    <property type="term" value="C:host cell"/>
    <property type="evidence" value="ECO:0007669"/>
    <property type="project" value="GOC"/>
</dbReference>
<evidence type="ECO:0000256" key="2">
    <source>
        <dbReference type="ARBA" id="ARBA00004328"/>
    </source>
</evidence>
<evidence type="ECO:0000256" key="17">
    <source>
        <dbReference type="ARBA" id="ARBA00023296"/>
    </source>
</evidence>
<dbReference type="GO" id="GO:0003677">
    <property type="term" value="F:DNA binding"/>
    <property type="evidence" value="ECO:0007669"/>
    <property type="project" value="UniProtKB-KW"/>
</dbReference>
<evidence type="ECO:0000256" key="19">
    <source>
        <dbReference type="ARBA" id="ARBA00034499"/>
    </source>
</evidence>
<evidence type="ECO:0000256" key="12">
    <source>
        <dbReference type="ARBA" id="ARBA00022921"/>
    </source>
</evidence>
<dbReference type="GO" id="GO:0005198">
    <property type="term" value="F:structural molecule activity"/>
    <property type="evidence" value="ECO:0007669"/>
    <property type="project" value="InterPro"/>
</dbReference>
<evidence type="ECO:0000313" key="22">
    <source>
        <dbReference type="Proteomes" id="UP000290684"/>
    </source>
</evidence>
<comment type="similarity">
    <text evidence="4">Belongs to the polyomaviruses capsid protein VP2 family.</text>
</comment>
<dbReference type="Proteomes" id="UP000290684">
    <property type="component" value="Segment"/>
</dbReference>
<evidence type="ECO:0000256" key="13">
    <source>
        <dbReference type="ARBA" id="ARBA00023125"/>
    </source>
</evidence>
<dbReference type="EMBL" id="MG701352">
    <property type="protein sequence ID" value="AWD33759.1"/>
    <property type="molecule type" value="Genomic_DNA"/>
</dbReference>
<evidence type="ECO:0000256" key="9">
    <source>
        <dbReference type="ARBA" id="ARBA00022707"/>
    </source>
</evidence>
<evidence type="ECO:0000256" key="15">
    <source>
        <dbReference type="ARBA" id="ARBA00023184"/>
    </source>
</evidence>
<keyword evidence="22" id="KW-1185">Reference proteome</keyword>
<evidence type="ECO:0000256" key="20">
    <source>
        <dbReference type="SAM" id="MobiDB-lite"/>
    </source>
</evidence>
<dbReference type="GO" id="GO:0075732">
    <property type="term" value="P:viral penetration into host nucleus"/>
    <property type="evidence" value="ECO:0007669"/>
    <property type="project" value="UniProtKB-KW"/>
</dbReference>
<keyword evidence="17" id="KW-1160">Virus entry into host cell</keyword>
<organism evidence="21">
    <name type="scientific">Glis glis polyomavirus 1</name>
    <dbReference type="NCBI Taxonomy" id="2170404"/>
    <lineage>
        <taxon>Viruses</taxon>
        <taxon>Monodnaviria</taxon>
        <taxon>Shotokuvirae</taxon>
        <taxon>Cossaviricota</taxon>
        <taxon>Papovaviricetes</taxon>
        <taxon>Sepolyvirales</taxon>
        <taxon>Polyomaviridae</taxon>
        <taxon>Betapolyomavirus</taxon>
        <taxon>Betapolyomavirus gliris</taxon>
    </lineage>
</organism>
<keyword evidence="9" id="KW-0519">Myristate</keyword>
<dbReference type="GO" id="GO:0046718">
    <property type="term" value="P:symbiont entry into host cell"/>
    <property type="evidence" value="ECO:0007669"/>
    <property type="project" value="UniProtKB-KW"/>
</dbReference>
<keyword evidence="12" id="KW-0426">Late protein</keyword>
<keyword evidence="15" id="KW-1038">Host endoplasmic reticulum</keyword>
<name>A0A2S1CJL3_9POLY</name>
<comment type="subunit">
    <text evidence="19">Forms homooligomers, and heterooligomers with VP3 in the endoplasmic reticulum membrane. Interacts (via D1 domain) with VP1.</text>
</comment>
<evidence type="ECO:0000256" key="18">
    <source>
        <dbReference type="ARBA" id="ARBA00031865"/>
    </source>
</evidence>
<sequence length="318" mass="34499">MGGILAVLVDAVELAGIFGLPAEAIVTGEALSILELQIQSLILTEGLTFSEALATLGVTGAEYATLTSVAAGLQQAGLIFQTGAALGPLVAVGYDINANLNGIPEATMALAPYNPDIDYDILFPGVSWFARNIRYFDPTFWTTRLWQRFVEGLQREAVRQIAHETNALGARAREQAALTLREAVARVVENTQWVFTNLGQGASNLYASVERYYAELPGLNPAQRRALMERLPREDIVVPQQDSLPQSGDFVVRYEAPGGANQRSCPNWLLPLILGIYDTTWGEPVSKHATKRKSSAEDTGPKTNCKRKRGSPGSKNRA</sequence>
<keyword evidence="11" id="KW-1043">Host membrane</keyword>
<dbReference type="KEGG" id="vg:41702055"/>
<evidence type="ECO:0000256" key="14">
    <source>
        <dbReference type="ARBA" id="ARBA00023136"/>
    </source>
</evidence>
<dbReference type="GO" id="GO:0044167">
    <property type="term" value="C:host cell endoplasmic reticulum membrane"/>
    <property type="evidence" value="ECO:0007669"/>
    <property type="project" value="UniProtKB-SubCell"/>
</dbReference>
<evidence type="ECO:0000256" key="11">
    <source>
        <dbReference type="ARBA" id="ARBA00022870"/>
    </source>
</evidence>
<protein>
    <recommendedName>
        <fullName evidence="5">Minor capsid protein VP2</fullName>
    </recommendedName>
    <alternativeName>
        <fullName evidence="18">Minor structural protein VP2</fullName>
    </alternativeName>
</protein>
<evidence type="ECO:0000256" key="1">
    <source>
        <dbReference type="ARBA" id="ARBA00004147"/>
    </source>
</evidence>